<dbReference type="Pfam" id="PF00152">
    <property type="entry name" value="tRNA-synt_2"/>
    <property type="match status" value="1"/>
</dbReference>
<dbReference type="AlphaFoldDB" id="A0A2H0TE33"/>
<dbReference type="EMBL" id="PFCO01000003">
    <property type="protein sequence ID" value="PIR69801.1"/>
    <property type="molecule type" value="Genomic_DNA"/>
</dbReference>
<evidence type="ECO:0000313" key="5">
    <source>
        <dbReference type="EMBL" id="PIR69801.1"/>
    </source>
</evidence>
<evidence type="ECO:0000256" key="3">
    <source>
        <dbReference type="ARBA" id="ARBA00022840"/>
    </source>
</evidence>
<dbReference type="InterPro" id="IPR004364">
    <property type="entry name" value="Aa-tRNA-synt_II"/>
</dbReference>
<dbReference type="GO" id="GO:0005524">
    <property type="term" value="F:ATP binding"/>
    <property type="evidence" value="ECO:0007669"/>
    <property type="project" value="InterPro"/>
</dbReference>
<evidence type="ECO:0000313" key="6">
    <source>
        <dbReference type="Proteomes" id="UP000231503"/>
    </source>
</evidence>
<dbReference type="GO" id="GO:0004812">
    <property type="term" value="F:aminoacyl-tRNA ligase activity"/>
    <property type="evidence" value="ECO:0007669"/>
    <property type="project" value="InterPro"/>
</dbReference>
<name>A0A2H0TE33_9BACT</name>
<evidence type="ECO:0000256" key="2">
    <source>
        <dbReference type="ARBA" id="ARBA00022741"/>
    </source>
</evidence>
<protein>
    <submittedName>
        <fullName evidence="5">Transposase</fullName>
    </submittedName>
</protein>
<keyword evidence="2" id="KW-0547">Nucleotide-binding</keyword>
<dbReference type="InterPro" id="IPR045864">
    <property type="entry name" value="aa-tRNA-synth_II/BPL/LPL"/>
</dbReference>
<comment type="caution">
    <text evidence="5">The sequence shown here is derived from an EMBL/GenBank/DDBJ whole genome shotgun (WGS) entry which is preliminary data.</text>
</comment>
<evidence type="ECO:0000259" key="4">
    <source>
        <dbReference type="Pfam" id="PF00152"/>
    </source>
</evidence>
<accession>A0A2H0TE33</accession>
<reference evidence="6" key="1">
    <citation type="submission" date="2017-09" db="EMBL/GenBank/DDBJ databases">
        <title>Depth-based differentiation of microbial function through sediment-hosted aquifers and enrichment of novel symbionts in the deep terrestrial subsurface.</title>
        <authorList>
            <person name="Probst A.J."/>
            <person name="Ladd B."/>
            <person name="Jarett J.K."/>
            <person name="Geller-Mcgrath D.E."/>
            <person name="Sieber C.M.K."/>
            <person name="Emerson J.B."/>
            <person name="Anantharaman K."/>
            <person name="Thomas B.C."/>
            <person name="Malmstrom R."/>
            <person name="Stieglmeier M."/>
            <person name="Klingl A."/>
            <person name="Woyke T."/>
            <person name="Ryan C.M."/>
            <person name="Banfield J.F."/>
        </authorList>
    </citation>
    <scope>NUCLEOTIDE SEQUENCE [LARGE SCALE GENOMIC DNA]</scope>
</reference>
<sequence>MNKYEYDYVIKKLLGFFCDELGFVLVPTQQRQSILAACEDVFNVMKYDFGARILPLPQTGQMWLEYELLADPTMTGCCCITTSYRDEPPQRREAGRHDLVFQMFEFETHGDMEVLHSMLKDLLEFLGFPKHDAYRHKEEYPAIEYSDAATILRLHEGHEIESRHEEKLRDLFGEVCFLTDFPEFTSPFWNMKRKWSTNTARKIDVILCGMEAIGSAERSTDSDDMRRRFNSIKDGLYASELERRFGKQATRQELEEFLSFNFFMRCGGGIGLNRLIRAMKICGLMPDFSEKPE</sequence>
<organism evidence="5 6">
    <name type="scientific">Candidatus Niyogibacteria bacterium CG10_big_fil_rev_8_21_14_0_10_46_36</name>
    <dbReference type="NCBI Taxonomy" id="1974726"/>
    <lineage>
        <taxon>Bacteria</taxon>
        <taxon>Candidatus Niyogiibacteriota</taxon>
    </lineage>
</organism>
<dbReference type="Proteomes" id="UP000231503">
    <property type="component" value="Unassembled WGS sequence"/>
</dbReference>
<gene>
    <name evidence="5" type="ORF">COU47_01505</name>
</gene>
<keyword evidence="3" id="KW-0067">ATP-binding</keyword>
<keyword evidence="1" id="KW-0436">Ligase</keyword>
<dbReference type="GO" id="GO:0006418">
    <property type="term" value="P:tRNA aminoacylation for protein translation"/>
    <property type="evidence" value="ECO:0007669"/>
    <property type="project" value="InterPro"/>
</dbReference>
<evidence type="ECO:0000256" key="1">
    <source>
        <dbReference type="ARBA" id="ARBA00022598"/>
    </source>
</evidence>
<proteinExistence type="predicted"/>
<dbReference type="SUPFAM" id="SSF55681">
    <property type="entry name" value="Class II aaRS and biotin synthetases"/>
    <property type="match status" value="1"/>
</dbReference>
<dbReference type="Gene3D" id="3.30.930.10">
    <property type="entry name" value="Bira Bifunctional Protein, Domain 2"/>
    <property type="match status" value="1"/>
</dbReference>
<feature type="domain" description="Aminoacyl-tRNA synthetase class II (D/K/N)" evidence="4">
    <location>
        <begin position="35"/>
        <end position="279"/>
    </location>
</feature>